<dbReference type="EMBL" id="LT841305">
    <property type="protein sequence ID" value="SMH64501.1"/>
    <property type="molecule type" value="Genomic_DNA"/>
</dbReference>
<reference evidence="4" key="2">
    <citation type="submission" date="2014-07" db="EMBL/GenBank/DDBJ databases">
        <title>Initial genome analysis of the psychrotolerant acidophile Acidithiobacillus ferrivorans CF27: insights into iron and sulfur oxidation pathways and into biofilm formation.</title>
        <authorList>
            <person name="Talla E."/>
            <person name="Hedrich S."/>
            <person name="Mangenot S."/>
            <person name="Ji B."/>
            <person name="Johnson D.B."/>
            <person name="Barbe V."/>
            <person name="Bonnefoy V."/>
        </authorList>
    </citation>
    <scope>NUCLEOTIDE SEQUENCE [LARGE SCALE GENOMIC DNA]</scope>
    <source>
        <strain evidence="4">CF27</strain>
    </source>
</reference>
<organism evidence="4">
    <name type="scientific">Acidithiobacillus ferrivorans</name>
    <dbReference type="NCBI Taxonomy" id="160808"/>
    <lineage>
        <taxon>Bacteria</taxon>
        <taxon>Pseudomonadati</taxon>
        <taxon>Pseudomonadota</taxon>
        <taxon>Acidithiobacillia</taxon>
        <taxon>Acidithiobacillales</taxon>
        <taxon>Acidithiobacillaceae</taxon>
        <taxon>Acidithiobacillus</taxon>
    </lineage>
</organism>
<dbReference type="InterPro" id="IPR015590">
    <property type="entry name" value="Aldehyde_DH_dom"/>
</dbReference>
<name>A0A060UUQ9_9PROT</name>
<protein>
    <submittedName>
        <fullName evidence="4 5">Phosphonoacetaldehyde dehydrogenase</fullName>
        <ecNumber evidence="4 5">1.2.1.-</ecNumber>
    </submittedName>
</protein>
<evidence type="ECO:0000256" key="2">
    <source>
        <dbReference type="ARBA" id="ARBA00023002"/>
    </source>
</evidence>
<evidence type="ECO:0000259" key="3">
    <source>
        <dbReference type="Pfam" id="PF00171"/>
    </source>
</evidence>
<feature type="domain" description="Aldehyde dehydrogenase" evidence="3">
    <location>
        <begin position="38"/>
        <end position="485"/>
    </location>
</feature>
<accession>A0A060UUQ9</accession>
<evidence type="ECO:0000256" key="1">
    <source>
        <dbReference type="ARBA" id="ARBA00009986"/>
    </source>
</evidence>
<dbReference type="PROSITE" id="PS00070">
    <property type="entry name" value="ALDEHYDE_DEHYDR_CYS"/>
    <property type="match status" value="1"/>
</dbReference>
<dbReference type="SUPFAM" id="SSF53720">
    <property type="entry name" value="ALDH-like"/>
    <property type="match status" value="1"/>
</dbReference>
<dbReference type="Gene3D" id="3.40.605.10">
    <property type="entry name" value="Aldehyde Dehydrogenase, Chain A, domain 1"/>
    <property type="match status" value="1"/>
</dbReference>
<dbReference type="InterPro" id="IPR016162">
    <property type="entry name" value="Ald_DH_N"/>
</dbReference>
<dbReference type="Pfam" id="PF00171">
    <property type="entry name" value="Aldedh"/>
    <property type="match status" value="1"/>
</dbReference>
<dbReference type="PANTHER" id="PTHR42991:SF1">
    <property type="entry name" value="ALDEHYDE DEHYDROGENASE"/>
    <property type="match status" value="1"/>
</dbReference>
<evidence type="ECO:0000313" key="5">
    <source>
        <dbReference type="EMBL" id="SMH64501.1"/>
    </source>
</evidence>
<proteinExistence type="inferred from homology"/>
<dbReference type="GO" id="GO:0008911">
    <property type="term" value="F:lactaldehyde dehydrogenase (NAD+) activity"/>
    <property type="evidence" value="ECO:0007669"/>
    <property type="project" value="TreeGrafter"/>
</dbReference>
<dbReference type="AlphaFoldDB" id="A0A060UUQ9"/>
<dbReference type="InterPro" id="IPR016163">
    <property type="entry name" value="Ald_DH_C"/>
</dbReference>
<dbReference type="PANTHER" id="PTHR42991">
    <property type="entry name" value="ALDEHYDE DEHYDROGENASE"/>
    <property type="match status" value="1"/>
</dbReference>
<gene>
    <name evidence="4" type="primary">phnY</name>
    <name evidence="5" type="ORF">AFERRI_10534</name>
    <name evidence="4" type="ORF">AFERRI_400254</name>
</gene>
<evidence type="ECO:0000313" key="4">
    <source>
        <dbReference type="EMBL" id="CDQ10473.1"/>
    </source>
</evidence>
<reference evidence="4" key="1">
    <citation type="submission" date="2014-03" db="EMBL/GenBank/DDBJ databases">
        <authorList>
            <person name="Genoscope - CEA"/>
        </authorList>
    </citation>
    <scope>NUCLEOTIDE SEQUENCE [LARGE SCALE GENOMIC DNA]</scope>
    <source>
        <strain evidence="4">CF27</strain>
    </source>
</reference>
<evidence type="ECO:0000313" key="6">
    <source>
        <dbReference type="Proteomes" id="UP000193925"/>
    </source>
</evidence>
<reference evidence="5 6" key="3">
    <citation type="submission" date="2017-03" db="EMBL/GenBank/DDBJ databases">
        <authorList>
            <person name="Regsiter A."/>
            <person name="William W."/>
        </authorList>
    </citation>
    <scope>NUCLEOTIDE SEQUENCE [LARGE SCALE GENOMIC DNA]</scope>
    <source>
        <strain evidence="5">PRJEB5721</strain>
    </source>
</reference>
<dbReference type="Gene3D" id="3.40.309.10">
    <property type="entry name" value="Aldehyde Dehydrogenase, Chain A, domain 2"/>
    <property type="match status" value="1"/>
</dbReference>
<dbReference type="EMBL" id="CCCS020000035">
    <property type="protein sequence ID" value="CDQ10473.1"/>
    <property type="molecule type" value="Genomic_DNA"/>
</dbReference>
<keyword evidence="6" id="KW-1185">Reference proteome</keyword>
<dbReference type="RefSeq" id="WP_051984801.1">
    <property type="nucleotide sequence ID" value="NZ_CCCS020000035.1"/>
</dbReference>
<dbReference type="InterPro" id="IPR051020">
    <property type="entry name" value="ALDH-related_metabolic_enz"/>
</dbReference>
<dbReference type="InterPro" id="IPR016161">
    <property type="entry name" value="Ald_DH/histidinol_DH"/>
</dbReference>
<dbReference type="EC" id="1.2.1.-" evidence="4 5"/>
<dbReference type="Proteomes" id="UP000193925">
    <property type="component" value="Chromosome AFERRI"/>
</dbReference>
<comment type="similarity">
    <text evidence="1">Belongs to the aldehyde dehydrogenase family.</text>
</comment>
<keyword evidence="2 4" id="KW-0560">Oxidoreductase</keyword>
<sequence length="492" mass="53157">MNQEVLPHSQLAENRFKNTILYVNQHLVDGNCLPCNSIIVRHPFSHAIVAAVPLTTKKMAIGLIHEAAVHKANFSNYQKYEILSCCISELEKLADTAASIITLESGLSLQDSYSEVNRVLDVFRVGAASCLTGSLPCYPGDIGSTGKARTIYSMRVPLEGVILAITPFNHPMNQIAHKVVPAFVAGTGIIVKPSEKTPLSALFFESLLRKCGVPPFAFSLIHCRPGPLLDALLVHKDVNLIAFTGSVGVGKYIAQRAGYRRIILELGGNDSLIVLPDADLEQAAVLAAEGAFRNSGQRCTAVKRILVPEKTKDAFLRALCGQLENWAYGNPFNETIKVGTVIDTRAADEIEHRVSSAIAAGATLCAGGRREGALMEPTVLSDVQPDMLLVKEETFGPIAPVLTFRITEDAIEMANATPFGLSCGICTNDFSAAMRIIRRLHVGNVNINEVPGFRTEYTPFGGIRDSGLGYKEGIAEAVNLYSGLRTYSFPTD</sequence>
<dbReference type="InterPro" id="IPR016160">
    <property type="entry name" value="Ald_DH_CS_CYS"/>
</dbReference>